<reference evidence="4" key="1">
    <citation type="submission" date="2016-10" db="EMBL/GenBank/DDBJ databases">
        <authorList>
            <person name="Varghese N."/>
            <person name="Submissions S."/>
        </authorList>
    </citation>
    <scope>NUCLEOTIDE SEQUENCE [LARGE SCALE GENOMIC DNA]</scope>
    <source>
        <strain evidence="4">930I</strain>
    </source>
</reference>
<dbReference type="Gene3D" id="3.30.1370.140">
    <property type="entry name" value="HupH hydrogenase expression protein, C-terminal domain"/>
    <property type="match status" value="2"/>
</dbReference>
<protein>
    <submittedName>
        <fullName evidence="3">Hydrogenase-1 operon protein HyaF</fullName>
    </submittedName>
</protein>
<organism evidence="3 4">
    <name type="scientific">Roseospirillum parvum</name>
    <dbReference type="NCBI Taxonomy" id="83401"/>
    <lineage>
        <taxon>Bacteria</taxon>
        <taxon>Pseudomonadati</taxon>
        <taxon>Pseudomonadota</taxon>
        <taxon>Alphaproteobacteria</taxon>
        <taxon>Rhodospirillales</taxon>
        <taxon>Rhodospirillaceae</taxon>
        <taxon>Roseospirillum</taxon>
    </lineage>
</organism>
<evidence type="ECO:0000256" key="1">
    <source>
        <dbReference type="ARBA" id="ARBA00010832"/>
    </source>
</evidence>
<comment type="similarity">
    <text evidence="1">Belongs to the HupH/HyaF family.</text>
</comment>
<dbReference type="OrthoDB" id="6560677at2"/>
<dbReference type="AlphaFoldDB" id="A0A1G8B0L9"/>
<dbReference type="RefSeq" id="WP_092618825.1">
    <property type="nucleotide sequence ID" value="NZ_FNCV01000005.1"/>
</dbReference>
<dbReference type="InterPro" id="IPR006894">
    <property type="entry name" value="HupH_Hydgase_express_prot_C"/>
</dbReference>
<dbReference type="EMBL" id="FNCV01000005">
    <property type="protein sequence ID" value="SDH26799.1"/>
    <property type="molecule type" value="Genomic_DNA"/>
</dbReference>
<dbReference type="STRING" id="83401.SAMN05421742_105170"/>
<sequence length="269" mass="29041">MSLAPLADTLAQARVLERQRIEAPDVLARVAPLVDRLIDALEGAVAGRPPQRFELAGLEPAERHLLDGLLGQGEVEARLTPPEGPPLRVVEAVMPGLWRLTRGDHGLPDTPPPEEWLEVGEVPAEVDAYRPGRPGPRLSAEVAGATLPEGTMNARPVLEEIAAHATDWHPGRPNHVINLSHLPMSEADMTFLWQQLGDGALKLRSAGYGACEIRAMGVDHVWAVEFFNASGQSLLHTLEVGQVPVAARATVEDLIDSARRLADIKSAYL</sequence>
<dbReference type="Pfam" id="PF04809">
    <property type="entry name" value="HupH_C"/>
    <property type="match status" value="1"/>
</dbReference>
<name>A0A1G8B0L9_9PROT</name>
<proteinExistence type="inferred from homology"/>
<evidence type="ECO:0000259" key="2">
    <source>
        <dbReference type="Pfam" id="PF04809"/>
    </source>
</evidence>
<dbReference type="Proteomes" id="UP000217076">
    <property type="component" value="Unassembled WGS sequence"/>
</dbReference>
<keyword evidence="4" id="KW-1185">Reference proteome</keyword>
<dbReference type="InterPro" id="IPR038527">
    <property type="entry name" value="HupH_C_sf"/>
</dbReference>
<evidence type="ECO:0000313" key="4">
    <source>
        <dbReference type="Proteomes" id="UP000217076"/>
    </source>
</evidence>
<accession>A0A1G8B0L9</accession>
<feature type="domain" description="HupH hydrogenase expression protein C-terminal" evidence="2">
    <location>
        <begin position="152"/>
        <end position="266"/>
    </location>
</feature>
<gene>
    <name evidence="3" type="ORF">SAMN05421742_105170</name>
</gene>
<evidence type="ECO:0000313" key="3">
    <source>
        <dbReference type="EMBL" id="SDH26799.1"/>
    </source>
</evidence>